<dbReference type="Proteomes" id="UP000271087">
    <property type="component" value="Unassembled WGS sequence"/>
</dbReference>
<name>A0A3P7KKM1_ONCOC</name>
<accession>A0A3P7KKM1</accession>
<sequence length="217" mass="23755">MEDDIKKRQFIKIEGKAQQKSCTPQFRNRKKLVWPIGLAVMYQDATWNICAILKKQSLAVIGLIAQVVAAVEIFLNKRPFFRGFVGVEEIDEKETFVAGEVEEDLIRARSEVVEEAFVVAEVVEENPIVTVVVGEVVKDLVAAVVVGVVLEEDSVVTVDVGEIVEDSVTAGVGVVEEDLVFAVFVGEDLVVTVVVEEDSLVPVVVREVAEEDSVVTV</sequence>
<organism evidence="1 2">
    <name type="scientific">Onchocerca ochengi</name>
    <name type="common">Filarial nematode worm</name>
    <dbReference type="NCBI Taxonomy" id="42157"/>
    <lineage>
        <taxon>Eukaryota</taxon>
        <taxon>Metazoa</taxon>
        <taxon>Ecdysozoa</taxon>
        <taxon>Nematoda</taxon>
        <taxon>Chromadorea</taxon>
        <taxon>Rhabditida</taxon>
        <taxon>Spirurina</taxon>
        <taxon>Spiruromorpha</taxon>
        <taxon>Filarioidea</taxon>
        <taxon>Onchocercidae</taxon>
        <taxon>Onchocerca</taxon>
    </lineage>
</organism>
<protein>
    <submittedName>
        <fullName evidence="1">Uncharacterized protein</fullName>
    </submittedName>
</protein>
<reference evidence="1 2" key="1">
    <citation type="submission" date="2018-08" db="EMBL/GenBank/DDBJ databases">
        <authorList>
            <person name="Laetsch R D."/>
            <person name="Stevens L."/>
            <person name="Kumar S."/>
            <person name="Blaxter L. M."/>
        </authorList>
    </citation>
    <scope>NUCLEOTIDE SEQUENCE [LARGE SCALE GENOMIC DNA]</scope>
</reference>
<feature type="non-terminal residue" evidence="1">
    <location>
        <position position="217"/>
    </location>
</feature>
<keyword evidence="2" id="KW-1185">Reference proteome</keyword>
<evidence type="ECO:0000313" key="2">
    <source>
        <dbReference type="Proteomes" id="UP000271087"/>
    </source>
</evidence>
<proteinExistence type="predicted"/>
<gene>
    <name evidence="1" type="ORF">NOO_LOCUS10113</name>
</gene>
<dbReference type="EMBL" id="UYRW01005498">
    <property type="protein sequence ID" value="VDM93840.1"/>
    <property type="molecule type" value="Genomic_DNA"/>
</dbReference>
<evidence type="ECO:0000313" key="1">
    <source>
        <dbReference type="EMBL" id="VDM93840.1"/>
    </source>
</evidence>
<dbReference type="AlphaFoldDB" id="A0A3P7KKM1"/>